<dbReference type="OrthoDB" id="2096480at2759"/>
<proteinExistence type="predicted"/>
<evidence type="ECO:0000256" key="1">
    <source>
        <dbReference type="ARBA" id="ARBA00001974"/>
    </source>
</evidence>
<dbReference type="InterPro" id="IPR036188">
    <property type="entry name" value="FAD/NAD-bd_sf"/>
</dbReference>
<dbReference type="AlphaFoldDB" id="A0A3M7S721"/>
<reference evidence="5 6" key="1">
    <citation type="journal article" date="2018" name="Sci. Rep.">
        <title>Genomic signatures of local adaptation to the degree of environmental predictability in rotifers.</title>
        <authorList>
            <person name="Franch-Gras L."/>
            <person name="Hahn C."/>
            <person name="Garcia-Roger E.M."/>
            <person name="Carmona M.J."/>
            <person name="Serra M."/>
            <person name="Gomez A."/>
        </authorList>
    </citation>
    <scope>NUCLEOTIDE SEQUENCE [LARGE SCALE GENOMIC DNA]</scope>
    <source>
        <strain evidence="5">HYR1</strain>
    </source>
</reference>
<accession>A0A3M7S721</accession>
<organism evidence="5 6">
    <name type="scientific">Brachionus plicatilis</name>
    <name type="common">Marine rotifer</name>
    <name type="synonym">Brachionus muelleri</name>
    <dbReference type="NCBI Taxonomy" id="10195"/>
    <lineage>
        <taxon>Eukaryota</taxon>
        <taxon>Metazoa</taxon>
        <taxon>Spiralia</taxon>
        <taxon>Gnathifera</taxon>
        <taxon>Rotifera</taxon>
        <taxon>Eurotatoria</taxon>
        <taxon>Monogononta</taxon>
        <taxon>Pseudotrocha</taxon>
        <taxon>Ploima</taxon>
        <taxon>Brachionidae</taxon>
        <taxon>Brachionus</taxon>
    </lineage>
</organism>
<comment type="caution">
    <text evidence="5">The sequence shown here is derived from an EMBL/GenBank/DDBJ whole genome shotgun (WGS) entry which is preliminary data.</text>
</comment>
<name>A0A3M7S721_BRAPC</name>
<dbReference type="PANTHER" id="PTHR43004">
    <property type="entry name" value="TRK SYSTEM POTASSIUM UPTAKE PROTEIN"/>
    <property type="match status" value="1"/>
</dbReference>
<evidence type="ECO:0000313" key="6">
    <source>
        <dbReference type="Proteomes" id="UP000276133"/>
    </source>
</evidence>
<dbReference type="EMBL" id="REGN01001916">
    <property type="protein sequence ID" value="RNA31624.1"/>
    <property type="molecule type" value="Genomic_DNA"/>
</dbReference>
<keyword evidence="5" id="KW-0503">Monooxygenase</keyword>
<protein>
    <submittedName>
        <fullName evidence="5">Pentachlorophenol monooxygenase</fullName>
    </submittedName>
</protein>
<comment type="cofactor">
    <cofactor evidence="1">
        <name>FAD</name>
        <dbReference type="ChEBI" id="CHEBI:57692"/>
    </cofactor>
</comment>
<evidence type="ECO:0000259" key="4">
    <source>
        <dbReference type="Pfam" id="PF01494"/>
    </source>
</evidence>
<dbReference type="GO" id="GO:0016709">
    <property type="term" value="F:oxidoreductase activity, acting on paired donors, with incorporation or reduction of molecular oxygen, NAD(P)H as one donor, and incorporation of one atom of oxygen"/>
    <property type="evidence" value="ECO:0007669"/>
    <property type="project" value="UniProtKB-ARBA"/>
</dbReference>
<dbReference type="Pfam" id="PF01494">
    <property type="entry name" value="FAD_binding_3"/>
    <property type="match status" value="1"/>
</dbReference>
<gene>
    <name evidence="5" type="ORF">BpHYR1_045887</name>
</gene>
<keyword evidence="2" id="KW-0285">Flavoprotein</keyword>
<evidence type="ECO:0000256" key="2">
    <source>
        <dbReference type="ARBA" id="ARBA00022630"/>
    </source>
</evidence>
<keyword evidence="6" id="KW-1185">Reference proteome</keyword>
<dbReference type="InterPro" id="IPR002938">
    <property type="entry name" value="FAD-bd"/>
</dbReference>
<dbReference type="Gene3D" id="3.30.70.2450">
    <property type="match status" value="1"/>
</dbReference>
<keyword evidence="3" id="KW-0274">FAD</keyword>
<dbReference type="Proteomes" id="UP000276133">
    <property type="component" value="Unassembled WGS sequence"/>
</dbReference>
<dbReference type="PRINTS" id="PR00420">
    <property type="entry name" value="RNGMNOXGNASE"/>
</dbReference>
<evidence type="ECO:0000256" key="3">
    <source>
        <dbReference type="ARBA" id="ARBA00022827"/>
    </source>
</evidence>
<dbReference type="STRING" id="10195.A0A3M7S721"/>
<dbReference type="GO" id="GO:0071949">
    <property type="term" value="F:FAD binding"/>
    <property type="evidence" value="ECO:0007669"/>
    <property type="project" value="InterPro"/>
</dbReference>
<feature type="domain" description="FAD-binding" evidence="4">
    <location>
        <begin position="7"/>
        <end position="298"/>
    </location>
</feature>
<dbReference type="InterPro" id="IPR050641">
    <property type="entry name" value="RIFMO-like"/>
</dbReference>
<dbReference type="PANTHER" id="PTHR43004:SF19">
    <property type="entry name" value="BINDING MONOOXYGENASE, PUTATIVE (JCVI)-RELATED"/>
    <property type="match status" value="1"/>
</dbReference>
<dbReference type="SUPFAM" id="SSF51905">
    <property type="entry name" value="FAD/NAD(P)-binding domain"/>
    <property type="match status" value="1"/>
</dbReference>
<keyword evidence="5" id="KW-0560">Oxidoreductase</keyword>
<evidence type="ECO:0000313" key="5">
    <source>
        <dbReference type="EMBL" id="RNA31624.1"/>
    </source>
</evidence>
<dbReference type="Gene3D" id="3.50.50.60">
    <property type="entry name" value="FAD/NAD(P)-binding domain"/>
    <property type="match status" value="1"/>
</dbReference>
<sequence>MKKIEELKILVIGGGPVGLSAALFLSHKGIKPRIVEKLTEVNKYSRALAINPRTLELFDKINAVAEFIKDSYRVNAANFFIGSRLVINNFEVVNHKFPFISVQPQYVSERALSELLNQRGITIEKGVIVKEVSTTNELVKCELQASDGRTESLVFDYIFCADGAHSAIRKSLGLKFNGSTYNSPLFLCDVTFKTNLNPNDFYLFFPKSQPVFFIRIERDSWRIIGTDPEILDNLPKGHEIQNVLWQSNFVINNRIIEKFRFGNVFFGGDAAHVHSPAGGRGMNLGIEDAFVFAELLAENRLNEYDKLRKNAVKKTLSKIDMITKVILGENFFYRI</sequence>